<sequence>MKYFLCLFFFFCSAGTAFSQKDRAAIPPFKIRLTNGDGFTYEQVDKSKPLVLIYFSPSCDHCKAFTEALLKQKGKWANKQIVMISYVHIREVQAFDQLYHLSQYSDIKIGSEGQTFIVQQYYQIQHFPFVALFNKQGRLIKIIRDTLTPEAMVREL</sequence>
<evidence type="ECO:0000259" key="2">
    <source>
        <dbReference type="PROSITE" id="PS51352"/>
    </source>
</evidence>
<gene>
    <name evidence="3" type="ORF">LQ567_21505</name>
</gene>
<dbReference type="InterPro" id="IPR012336">
    <property type="entry name" value="Thioredoxin-like_fold"/>
</dbReference>
<evidence type="ECO:0000313" key="4">
    <source>
        <dbReference type="Proteomes" id="UP001199816"/>
    </source>
</evidence>
<dbReference type="InterPro" id="IPR036249">
    <property type="entry name" value="Thioredoxin-like_sf"/>
</dbReference>
<keyword evidence="4" id="KW-1185">Reference proteome</keyword>
<reference evidence="3 4" key="1">
    <citation type="submission" date="2021-11" db="EMBL/GenBank/DDBJ databases">
        <title>Genomic of Niabella pedocola.</title>
        <authorList>
            <person name="Wu T."/>
        </authorList>
    </citation>
    <scope>NUCLEOTIDE SEQUENCE [LARGE SCALE GENOMIC DNA]</scope>
    <source>
        <strain evidence="3 4">JCM 31011</strain>
    </source>
</reference>
<dbReference type="SUPFAM" id="SSF52833">
    <property type="entry name" value="Thioredoxin-like"/>
    <property type="match status" value="1"/>
</dbReference>
<organism evidence="3 4">
    <name type="scientific">Niabella pedocola</name>
    <dbReference type="NCBI Taxonomy" id="1752077"/>
    <lineage>
        <taxon>Bacteria</taxon>
        <taxon>Pseudomonadati</taxon>
        <taxon>Bacteroidota</taxon>
        <taxon>Chitinophagia</taxon>
        <taxon>Chitinophagales</taxon>
        <taxon>Chitinophagaceae</taxon>
        <taxon>Niabella</taxon>
    </lineage>
</organism>
<feature type="chain" id="PRO_5045758468" evidence="1">
    <location>
        <begin position="20"/>
        <end position="156"/>
    </location>
</feature>
<accession>A0ABS8PWD7</accession>
<evidence type="ECO:0000256" key="1">
    <source>
        <dbReference type="SAM" id="SignalP"/>
    </source>
</evidence>
<feature type="domain" description="Thioredoxin" evidence="2">
    <location>
        <begin position="20"/>
        <end position="156"/>
    </location>
</feature>
<proteinExistence type="predicted"/>
<dbReference type="RefSeq" id="WP_231007850.1">
    <property type="nucleotide sequence ID" value="NZ_JAJNEC010000007.1"/>
</dbReference>
<name>A0ABS8PWD7_9BACT</name>
<dbReference type="EMBL" id="JAJNEC010000007">
    <property type="protein sequence ID" value="MCD2425375.1"/>
    <property type="molecule type" value="Genomic_DNA"/>
</dbReference>
<feature type="signal peptide" evidence="1">
    <location>
        <begin position="1"/>
        <end position="19"/>
    </location>
</feature>
<dbReference type="PROSITE" id="PS51352">
    <property type="entry name" value="THIOREDOXIN_2"/>
    <property type="match status" value="1"/>
</dbReference>
<dbReference type="Pfam" id="PF13905">
    <property type="entry name" value="Thioredoxin_8"/>
    <property type="match status" value="1"/>
</dbReference>
<evidence type="ECO:0000313" key="3">
    <source>
        <dbReference type="EMBL" id="MCD2425375.1"/>
    </source>
</evidence>
<dbReference type="InterPro" id="IPR013766">
    <property type="entry name" value="Thioredoxin_domain"/>
</dbReference>
<protein>
    <submittedName>
        <fullName evidence="3">Thioredoxin family protein</fullName>
    </submittedName>
</protein>
<dbReference type="Gene3D" id="3.40.30.10">
    <property type="entry name" value="Glutaredoxin"/>
    <property type="match status" value="1"/>
</dbReference>
<comment type="caution">
    <text evidence="3">The sequence shown here is derived from an EMBL/GenBank/DDBJ whole genome shotgun (WGS) entry which is preliminary data.</text>
</comment>
<keyword evidence="1" id="KW-0732">Signal</keyword>
<dbReference type="Proteomes" id="UP001199816">
    <property type="component" value="Unassembled WGS sequence"/>
</dbReference>